<evidence type="ECO:0000313" key="3">
    <source>
        <dbReference type="EMBL" id="PIA18864.1"/>
    </source>
</evidence>
<dbReference type="PANTHER" id="PTHR45827">
    <property type="entry name" value="SORTING NEXIN"/>
    <property type="match status" value="1"/>
</dbReference>
<dbReference type="SUPFAM" id="SSF64268">
    <property type="entry name" value="PX domain"/>
    <property type="match status" value="1"/>
</dbReference>
<dbReference type="GO" id="GO:0035091">
    <property type="term" value="F:phosphatidylinositol binding"/>
    <property type="evidence" value="ECO:0007669"/>
    <property type="project" value="InterPro"/>
</dbReference>
<sequence>GENLTVMRRYTDFELLREVLCERYRTFSKRIPTLPPKKAFGKFEDRFLKKRENGLQFFLAYVMLHPVIGCSAVIRQWL</sequence>
<dbReference type="InterPro" id="IPR001683">
    <property type="entry name" value="PX_dom"/>
</dbReference>
<feature type="domain" description="PX" evidence="2">
    <location>
        <begin position="1"/>
        <end position="78"/>
    </location>
</feature>
<dbReference type="EMBL" id="KZ303488">
    <property type="protein sequence ID" value="PIA18864.1"/>
    <property type="molecule type" value="Genomic_DNA"/>
</dbReference>
<gene>
    <name evidence="3" type="ORF">COEREDRAFT_19664</name>
</gene>
<accession>A0A2G5BIK8</accession>
<keyword evidence="4" id="KW-1185">Reference proteome</keyword>
<keyword evidence="1" id="KW-0812">Transmembrane</keyword>
<feature type="non-terminal residue" evidence="3">
    <location>
        <position position="1"/>
    </location>
</feature>
<dbReference type="OrthoDB" id="10254720at2759"/>
<dbReference type="AlphaFoldDB" id="A0A2G5BIK8"/>
<evidence type="ECO:0000256" key="1">
    <source>
        <dbReference type="SAM" id="Phobius"/>
    </source>
</evidence>
<dbReference type="GO" id="GO:0016197">
    <property type="term" value="P:endosomal transport"/>
    <property type="evidence" value="ECO:0007669"/>
    <property type="project" value="TreeGrafter"/>
</dbReference>
<dbReference type="GO" id="GO:0097320">
    <property type="term" value="P:plasma membrane tubulation"/>
    <property type="evidence" value="ECO:0007669"/>
    <property type="project" value="TreeGrafter"/>
</dbReference>
<dbReference type="Proteomes" id="UP000242474">
    <property type="component" value="Unassembled WGS sequence"/>
</dbReference>
<dbReference type="GO" id="GO:0005886">
    <property type="term" value="C:plasma membrane"/>
    <property type="evidence" value="ECO:0007669"/>
    <property type="project" value="TreeGrafter"/>
</dbReference>
<proteinExistence type="predicted"/>
<keyword evidence="1" id="KW-1133">Transmembrane helix</keyword>
<dbReference type="Gene3D" id="3.30.1520.10">
    <property type="entry name" value="Phox-like domain"/>
    <property type="match status" value="1"/>
</dbReference>
<dbReference type="Pfam" id="PF00787">
    <property type="entry name" value="PX"/>
    <property type="match status" value="1"/>
</dbReference>
<evidence type="ECO:0000259" key="2">
    <source>
        <dbReference type="PROSITE" id="PS50195"/>
    </source>
</evidence>
<protein>
    <submittedName>
        <fullName evidence="3">Phox-like protein</fullName>
    </submittedName>
</protein>
<dbReference type="GO" id="GO:0006897">
    <property type="term" value="P:endocytosis"/>
    <property type="evidence" value="ECO:0007669"/>
    <property type="project" value="TreeGrafter"/>
</dbReference>
<keyword evidence="1" id="KW-0472">Membrane</keyword>
<dbReference type="PANTHER" id="PTHR45827:SF1">
    <property type="entry name" value="SORTING NEXIN"/>
    <property type="match status" value="1"/>
</dbReference>
<dbReference type="GO" id="GO:0031410">
    <property type="term" value="C:cytoplasmic vesicle"/>
    <property type="evidence" value="ECO:0007669"/>
    <property type="project" value="TreeGrafter"/>
</dbReference>
<dbReference type="InterPro" id="IPR036871">
    <property type="entry name" value="PX_dom_sf"/>
</dbReference>
<reference evidence="3 4" key="1">
    <citation type="journal article" date="2015" name="Genome Biol. Evol.">
        <title>Phylogenomic analyses indicate that early fungi evolved digesting cell walls of algal ancestors of land plants.</title>
        <authorList>
            <person name="Chang Y."/>
            <person name="Wang S."/>
            <person name="Sekimoto S."/>
            <person name="Aerts A.L."/>
            <person name="Choi C."/>
            <person name="Clum A."/>
            <person name="LaButti K.M."/>
            <person name="Lindquist E.A."/>
            <person name="Yee Ngan C."/>
            <person name="Ohm R.A."/>
            <person name="Salamov A.A."/>
            <person name="Grigoriev I.V."/>
            <person name="Spatafora J.W."/>
            <person name="Berbee M.L."/>
        </authorList>
    </citation>
    <scope>NUCLEOTIDE SEQUENCE [LARGE SCALE GENOMIC DNA]</scope>
    <source>
        <strain evidence="3 4">NRRL 1564</strain>
    </source>
</reference>
<dbReference type="STRING" id="763665.A0A2G5BIK8"/>
<name>A0A2G5BIK8_COERN</name>
<dbReference type="PROSITE" id="PS50195">
    <property type="entry name" value="PX"/>
    <property type="match status" value="1"/>
</dbReference>
<feature type="transmembrane region" description="Helical" evidence="1">
    <location>
        <begin position="55"/>
        <end position="74"/>
    </location>
</feature>
<feature type="non-terminal residue" evidence="3">
    <location>
        <position position="78"/>
    </location>
</feature>
<organism evidence="3 4">
    <name type="scientific">Coemansia reversa (strain ATCC 12441 / NRRL 1564)</name>
    <dbReference type="NCBI Taxonomy" id="763665"/>
    <lineage>
        <taxon>Eukaryota</taxon>
        <taxon>Fungi</taxon>
        <taxon>Fungi incertae sedis</taxon>
        <taxon>Zoopagomycota</taxon>
        <taxon>Kickxellomycotina</taxon>
        <taxon>Kickxellomycetes</taxon>
        <taxon>Kickxellales</taxon>
        <taxon>Kickxellaceae</taxon>
        <taxon>Coemansia</taxon>
    </lineage>
</organism>
<evidence type="ECO:0000313" key="4">
    <source>
        <dbReference type="Proteomes" id="UP000242474"/>
    </source>
</evidence>